<keyword evidence="1" id="KW-0812">Transmembrane</keyword>
<dbReference type="HOGENOM" id="CLU_047794_0_0_2"/>
<organism evidence="3 4">
    <name type="scientific">Halopiger xanaduensis (strain DSM 18323 / JCM 14033 / SH-6)</name>
    <dbReference type="NCBI Taxonomy" id="797210"/>
    <lineage>
        <taxon>Archaea</taxon>
        <taxon>Methanobacteriati</taxon>
        <taxon>Methanobacteriota</taxon>
        <taxon>Stenosarchaea group</taxon>
        <taxon>Halobacteria</taxon>
        <taxon>Halobacteriales</taxon>
        <taxon>Natrialbaceae</taxon>
        <taxon>Halopiger</taxon>
    </lineage>
</organism>
<dbReference type="STRING" id="797210.Halxa_3011"/>
<keyword evidence="1" id="KW-1133">Transmembrane helix</keyword>
<dbReference type="AlphaFoldDB" id="F8D9Q7"/>
<feature type="transmembrane region" description="Helical" evidence="1">
    <location>
        <begin position="181"/>
        <end position="206"/>
    </location>
</feature>
<feature type="transmembrane region" description="Helical" evidence="1">
    <location>
        <begin position="53"/>
        <end position="76"/>
    </location>
</feature>
<feature type="domain" description="DUF1616" evidence="2">
    <location>
        <begin position="33"/>
        <end position="336"/>
    </location>
</feature>
<dbReference type="EMBL" id="CP002839">
    <property type="protein sequence ID" value="AEH37627.1"/>
    <property type="molecule type" value="Genomic_DNA"/>
</dbReference>
<gene>
    <name evidence="3" type="ordered locus">Halxa_3011</name>
</gene>
<proteinExistence type="predicted"/>
<dbReference type="InterPro" id="IPR011674">
    <property type="entry name" value="DUF1616"/>
</dbReference>
<dbReference type="InterPro" id="IPR014495">
    <property type="entry name" value="UCP018671"/>
</dbReference>
<feature type="transmembrane region" description="Helical" evidence="1">
    <location>
        <begin position="131"/>
        <end position="149"/>
    </location>
</feature>
<dbReference type="Proteomes" id="UP000006794">
    <property type="component" value="Chromosome"/>
</dbReference>
<keyword evidence="4" id="KW-1185">Reference proteome</keyword>
<evidence type="ECO:0000259" key="2">
    <source>
        <dbReference type="Pfam" id="PF07760"/>
    </source>
</evidence>
<sequence>MKDLLIRTVRPVVAVGQGTRRLVTRTPTDLVAVAGFVAVATLLLTVVDIGSPVVRAAVGFPLLFLAPGYAIVAALFPRAAPLEASTGFGIGQMRDVTEVERAALAFGLSFASLPLIGLTAAALSLEFTGPVVVGAVSGFVLLTVAVATVRRFRVPAQDRYRLRLLRKVGAARAAIVDRGSIAYTAVNVVLIVSMVIALTSVGYALVSPQQAEQYTDLRLLGEDDGGELVAGNYTTEIESGESVPLTIAVENQEGSTTEYTAVVQEQWLEDGSVLERTDHQRVEYSVGDGETATAERSVTPTAESGEVRIAVLLYEGDVPDTPTVDNAYRSGYLWVEINDDLEAESDG</sequence>
<feature type="transmembrane region" description="Helical" evidence="1">
    <location>
        <begin position="30"/>
        <end position="47"/>
    </location>
</feature>
<dbReference type="GeneID" id="10797964"/>
<name>F8D9Q7_HALXS</name>
<evidence type="ECO:0000256" key="1">
    <source>
        <dbReference type="SAM" id="Phobius"/>
    </source>
</evidence>
<protein>
    <recommendedName>
        <fullName evidence="2">DUF1616 domain-containing protein</fullName>
    </recommendedName>
</protein>
<evidence type="ECO:0000313" key="3">
    <source>
        <dbReference type="EMBL" id="AEH37627.1"/>
    </source>
</evidence>
<keyword evidence="1" id="KW-0472">Membrane</keyword>
<dbReference type="RefSeq" id="WP_013880517.1">
    <property type="nucleotide sequence ID" value="NC_015666.1"/>
</dbReference>
<accession>F8D9Q7</accession>
<reference evidence="3 4" key="1">
    <citation type="journal article" date="2012" name="Stand. Genomic Sci.">
        <title>Complete genome sequence of Halopiger xanaduensis type strain (SH-6(T)).</title>
        <authorList>
            <person name="Anderson I."/>
            <person name="Tindall B.J."/>
            <person name="Rohde M."/>
            <person name="Lucas S."/>
            <person name="Han J."/>
            <person name="Lapidus A."/>
            <person name="Cheng J.F."/>
            <person name="Goodwin L."/>
            <person name="Pitluck S."/>
            <person name="Peters L."/>
            <person name="Pati A."/>
            <person name="Mikhailova N."/>
            <person name="Pagani I."/>
            <person name="Teshima H."/>
            <person name="Han C."/>
            <person name="Tapia R."/>
            <person name="Land M."/>
            <person name="Woyke T."/>
            <person name="Klenk H.P."/>
            <person name="Kyrpides N."/>
            <person name="Ivanova N."/>
        </authorList>
    </citation>
    <scope>NUCLEOTIDE SEQUENCE [LARGE SCALE GENOMIC DNA]</scope>
    <source>
        <strain evidence="4">DSM 18323 / JCM 14033 / SH-6</strain>
    </source>
</reference>
<dbReference type="eggNOG" id="arCOG02884">
    <property type="taxonomic scope" value="Archaea"/>
</dbReference>
<evidence type="ECO:0000313" key="4">
    <source>
        <dbReference type="Proteomes" id="UP000006794"/>
    </source>
</evidence>
<dbReference type="OrthoDB" id="82282at2157"/>
<dbReference type="Pfam" id="PF07760">
    <property type="entry name" value="DUF1616"/>
    <property type="match status" value="1"/>
</dbReference>
<dbReference type="PIRSF" id="PIRSF018671">
    <property type="entry name" value="UCP018671"/>
    <property type="match status" value="1"/>
</dbReference>
<dbReference type="KEGG" id="hxa:Halxa_3011"/>
<feature type="transmembrane region" description="Helical" evidence="1">
    <location>
        <begin position="102"/>
        <end position="125"/>
    </location>
</feature>